<feature type="compositionally biased region" description="Low complexity" evidence="1">
    <location>
        <begin position="18"/>
        <end position="42"/>
    </location>
</feature>
<reference evidence="3 4" key="1">
    <citation type="journal article" date="2018" name="Sci. Rep.">
        <title>A novel species of the marine cyanobacterium Acaryochloris with a unique pigment content and lifestyle.</title>
        <authorList>
            <person name="Partensky F."/>
            <person name="Six C."/>
            <person name="Ratin M."/>
            <person name="Garczarek L."/>
            <person name="Vaulot D."/>
            <person name="Probert I."/>
            <person name="Calteau A."/>
            <person name="Gourvil P."/>
            <person name="Marie D."/>
            <person name="Grebert T."/>
            <person name="Bouchier C."/>
            <person name="Le Panse S."/>
            <person name="Gachenot M."/>
            <person name="Rodriguez F."/>
            <person name="Garrido J.L."/>
        </authorList>
    </citation>
    <scope>NUCLEOTIDE SEQUENCE [LARGE SCALE GENOMIC DNA]</scope>
    <source>
        <strain evidence="3 4">RCC1774</strain>
    </source>
</reference>
<feature type="region of interest" description="Disordered" evidence="1">
    <location>
        <begin position="15"/>
        <end position="44"/>
    </location>
</feature>
<keyword evidence="2" id="KW-1133">Transmembrane helix</keyword>
<evidence type="ECO:0000256" key="2">
    <source>
        <dbReference type="SAM" id="Phobius"/>
    </source>
</evidence>
<accession>A0A2W1JBS2</accession>
<evidence type="ECO:0008006" key="5">
    <source>
        <dbReference type="Google" id="ProtNLM"/>
    </source>
</evidence>
<comment type="caution">
    <text evidence="3">The sequence shown here is derived from an EMBL/GenBank/DDBJ whole genome shotgun (WGS) entry which is preliminary data.</text>
</comment>
<evidence type="ECO:0000313" key="4">
    <source>
        <dbReference type="Proteomes" id="UP000248857"/>
    </source>
</evidence>
<protein>
    <recommendedName>
        <fullName evidence="5">DUF3285 domain-containing protein</fullName>
    </recommendedName>
</protein>
<feature type="transmembrane region" description="Helical" evidence="2">
    <location>
        <begin position="65"/>
        <end position="85"/>
    </location>
</feature>
<evidence type="ECO:0000256" key="1">
    <source>
        <dbReference type="SAM" id="MobiDB-lite"/>
    </source>
</evidence>
<name>A0A2W1JBS2_9CYAN</name>
<sequence>MPWVRYTKSVLASALTMTSPTESSPETQSSNPSAAEEAAPVAAEPPPSYVKLAMRNMVKKRAQSLFHFGLTATGLLALLIGLSYLTRS</sequence>
<dbReference type="Proteomes" id="UP000248857">
    <property type="component" value="Unassembled WGS sequence"/>
</dbReference>
<gene>
    <name evidence="3" type="ORF">C1752_06647</name>
</gene>
<dbReference type="InterPro" id="IPR021702">
    <property type="entry name" value="DUF3285"/>
</dbReference>
<dbReference type="AlphaFoldDB" id="A0A2W1JBS2"/>
<organism evidence="3 4">
    <name type="scientific">Acaryochloris thomasi RCC1774</name>
    <dbReference type="NCBI Taxonomy" id="1764569"/>
    <lineage>
        <taxon>Bacteria</taxon>
        <taxon>Bacillati</taxon>
        <taxon>Cyanobacteriota</taxon>
        <taxon>Cyanophyceae</taxon>
        <taxon>Acaryochloridales</taxon>
        <taxon>Acaryochloridaceae</taxon>
        <taxon>Acaryochloris</taxon>
        <taxon>Acaryochloris thomasi</taxon>
    </lineage>
</organism>
<dbReference type="EMBL" id="PQWO01000018">
    <property type="protein sequence ID" value="PZD71368.1"/>
    <property type="molecule type" value="Genomic_DNA"/>
</dbReference>
<keyword evidence="2" id="KW-0472">Membrane</keyword>
<evidence type="ECO:0000313" key="3">
    <source>
        <dbReference type="EMBL" id="PZD71368.1"/>
    </source>
</evidence>
<keyword evidence="2" id="KW-0812">Transmembrane</keyword>
<proteinExistence type="predicted"/>
<dbReference type="Pfam" id="PF11688">
    <property type="entry name" value="DUF3285"/>
    <property type="match status" value="1"/>
</dbReference>
<keyword evidence="4" id="KW-1185">Reference proteome</keyword>